<reference evidence="2" key="2">
    <citation type="submission" date="2015-01" db="EMBL/GenBank/DDBJ databases">
        <title>Evolutionary Origins and Diversification of the Mycorrhizal Mutualists.</title>
        <authorList>
            <consortium name="DOE Joint Genome Institute"/>
            <consortium name="Mycorrhizal Genomics Consortium"/>
            <person name="Kohler A."/>
            <person name="Kuo A."/>
            <person name="Nagy L.G."/>
            <person name="Floudas D."/>
            <person name="Copeland A."/>
            <person name="Barry K.W."/>
            <person name="Cichocki N."/>
            <person name="Veneault-Fourrey C."/>
            <person name="LaButti K."/>
            <person name="Lindquist E.A."/>
            <person name="Lipzen A."/>
            <person name="Lundell T."/>
            <person name="Morin E."/>
            <person name="Murat C."/>
            <person name="Riley R."/>
            <person name="Ohm R."/>
            <person name="Sun H."/>
            <person name="Tunlid A."/>
            <person name="Henrissat B."/>
            <person name="Grigoriev I.V."/>
            <person name="Hibbett D.S."/>
            <person name="Martin F."/>
        </authorList>
    </citation>
    <scope>NUCLEOTIDE SEQUENCE [LARGE SCALE GENOMIC DNA]</scope>
    <source>
        <strain evidence="2">ATCC 200175</strain>
    </source>
</reference>
<gene>
    <name evidence="1" type="ORF">PAXINDRAFT_93726</name>
</gene>
<dbReference type="GO" id="GO:0004497">
    <property type="term" value="F:monooxygenase activity"/>
    <property type="evidence" value="ECO:0007669"/>
    <property type="project" value="InterPro"/>
</dbReference>
<dbReference type="GO" id="GO:0016705">
    <property type="term" value="F:oxidoreductase activity, acting on paired donors, with incorporation or reduction of molecular oxygen"/>
    <property type="evidence" value="ECO:0007669"/>
    <property type="project" value="InterPro"/>
</dbReference>
<dbReference type="SUPFAM" id="SSF48264">
    <property type="entry name" value="Cytochrome P450"/>
    <property type="match status" value="1"/>
</dbReference>
<accession>A0A0C9ST96</accession>
<dbReference type="InterPro" id="IPR036396">
    <property type="entry name" value="Cyt_P450_sf"/>
</dbReference>
<keyword evidence="2" id="KW-1185">Reference proteome</keyword>
<sequence>MTPEDVGHPDPNDFKPERLLNLDVNDDTVSHTFGFGRSICRDRQFADGSL</sequence>
<dbReference type="OrthoDB" id="3934656at2759"/>
<evidence type="ECO:0008006" key="3">
    <source>
        <dbReference type="Google" id="ProtNLM"/>
    </source>
</evidence>
<dbReference type="HOGENOM" id="CLU_001570_20_2_1"/>
<name>A0A0C9ST96_PAXIN</name>
<dbReference type="Gene3D" id="1.10.630.10">
    <property type="entry name" value="Cytochrome P450"/>
    <property type="match status" value="1"/>
</dbReference>
<evidence type="ECO:0000313" key="1">
    <source>
        <dbReference type="EMBL" id="KIJ05245.1"/>
    </source>
</evidence>
<reference evidence="1 2" key="1">
    <citation type="submission" date="2014-06" db="EMBL/GenBank/DDBJ databases">
        <authorList>
            <consortium name="DOE Joint Genome Institute"/>
            <person name="Kuo A."/>
            <person name="Kohler A."/>
            <person name="Nagy L.G."/>
            <person name="Floudas D."/>
            <person name="Copeland A."/>
            <person name="Barry K.W."/>
            <person name="Cichocki N."/>
            <person name="Veneault-Fourrey C."/>
            <person name="LaButti K."/>
            <person name="Lindquist E.A."/>
            <person name="Lipzen A."/>
            <person name="Lundell T."/>
            <person name="Morin E."/>
            <person name="Murat C."/>
            <person name="Sun H."/>
            <person name="Tunlid A."/>
            <person name="Henrissat B."/>
            <person name="Grigoriev I.V."/>
            <person name="Hibbett D.S."/>
            <person name="Martin F."/>
            <person name="Nordberg H.P."/>
            <person name="Cantor M.N."/>
            <person name="Hua S.X."/>
        </authorList>
    </citation>
    <scope>NUCLEOTIDE SEQUENCE [LARGE SCALE GENOMIC DNA]</scope>
    <source>
        <strain evidence="1 2">ATCC 200175</strain>
    </source>
</reference>
<dbReference type="EMBL" id="KN821127">
    <property type="protein sequence ID" value="KIJ05245.1"/>
    <property type="molecule type" value="Genomic_DNA"/>
</dbReference>
<proteinExistence type="predicted"/>
<evidence type="ECO:0000313" key="2">
    <source>
        <dbReference type="Proteomes" id="UP000053647"/>
    </source>
</evidence>
<protein>
    <recommendedName>
        <fullName evidence="3">Cytochrome P450</fullName>
    </recommendedName>
</protein>
<dbReference type="Proteomes" id="UP000053647">
    <property type="component" value="Unassembled WGS sequence"/>
</dbReference>
<dbReference type="AlphaFoldDB" id="A0A0C9ST96"/>
<organism evidence="1 2">
    <name type="scientific">Paxillus involutus ATCC 200175</name>
    <dbReference type="NCBI Taxonomy" id="664439"/>
    <lineage>
        <taxon>Eukaryota</taxon>
        <taxon>Fungi</taxon>
        <taxon>Dikarya</taxon>
        <taxon>Basidiomycota</taxon>
        <taxon>Agaricomycotina</taxon>
        <taxon>Agaricomycetes</taxon>
        <taxon>Agaricomycetidae</taxon>
        <taxon>Boletales</taxon>
        <taxon>Paxilineae</taxon>
        <taxon>Paxillaceae</taxon>
        <taxon>Paxillus</taxon>
    </lineage>
</organism>
<dbReference type="GO" id="GO:0020037">
    <property type="term" value="F:heme binding"/>
    <property type="evidence" value="ECO:0007669"/>
    <property type="project" value="InterPro"/>
</dbReference>
<dbReference type="GO" id="GO:0005506">
    <property type="term" value="F:iron ion binding"/>
    <property type="evidence" value="ECO:0007669"/>
    <property type="project" value="InterPro"/>
</dbReference>